<evidence type="ECO:0000256" key="6">
    <source>
        <dbReference type="ARBA" id="ARBA00013179"/>
    </source>
</evidence>
<dbReference type="GeneID" id="92816967"/>
<evidence type="ECO:0000256" key="8">
    <source>
        <dbReference type="ARBA" id="ARBA00022452"/>
    </source>
</evidence>
<keyword evidence="17" id="KW-0998">Cell outer membrane</keyword>
<evidence type="ECO:0000256" key="14">
    <source>
        <dbReference type="ARBA" id="ARBA00022963"/>
    </source>
</evidence>
<accession>G5H6I8</accession>
<dbReference type="RefSeq" id="WP_009133354.1">
    <property type="nucleotide sequence ID" value="NZ_CP102250.1"/>
</dbReference>
<protein>
    <recommendedName>
        <fullName evidence="18">Phosphatidylcholine 1-acylhydrolase</fullName>
        <ecNumber evidence="6">3.1.1.32</ecNumber>
        <ecNumber evidence="7">3.1.1.4</ecNumber>
    </recommendedName>
</protein>
<evidence type="ECO:0000256" key="4">
    <source>
        <dbReference type="ARBA" id="ARBA00010525"/>
    </source>
</evidence>
<keyword evidence="13 20" id="KW-0106">Calcium</keyword>
<dbReference type="PANTHER" id="PTHR40457:SF1">
    <property type="entry name" value="PHOSPHOLIPASE A1"/>
    <property type="match status" value="1"/>
</dbReference>
<dbReference type="GO" id="GO:0008970">
    <property type="term" value="F:phospholipase A1 activity"/>
    <property type="evidence" value="ECO:0007669"/>
    <property type="project" value="UniProtKB-EC"/>
</dbReference>
<gene>
    <name evidence="21" type="ORF">HMPREF9450_00548</name>
</gene>
<dbReference type="PRINTS" id="PR01486">
    <property type="entry name" value="PHPHLIPASEA1"/>
</dbReference>
<comment type="caution">
    <text evidence="21">The sequence shown here is derived from an EMBL/GenBank/DDBJ whole genome shotgun (WGS) entry which is preliminary data.</text>
</comment>
<proteinExistence type="inferred from homology"/>
<name>G5H6I8_9BACT</name>
<feature type="active site" description="Proton acceptor" evidence="19">
    <location>
        <position position="149"/>
    </location>
</feature>
<feature type="active site" description="Nucleophile" evidence="19">
    <location>
        <position position="151"/>
    </location>
</feature>
<reference evidence="21 22" key="1">
    <citation type="submission" date="2011-08" db="EMBL/GenBank/DDBJ databases">
        <title>The Genome Sequence of Alistipes indistinctus YIT 12060.</title>
        <authorList>
            <consortium name="The Broad Institute Genome Sequencing Platform"/>
            <person name="Earl A."/>
            <person name="Ward D."/>
            <person name="Feldgarden M."/>
            <person name="Gevers D."/>
            <person name="Morotomi M."/>
            <person name="Young S.K."/>
            <person name="Zeng Q."/>
            <person name="Gargeya S."/>
            <person name="Fitzgerald M."/>
            <person name="Haas B."/>
            <person name="Abouelleil A."/>
            <person name="Alvarado L."/>
            <person name="Arachchi H.M."/>
            <person name="Berlin A."/>
            <person name="Brown A."/>
            <person name="Chapman S.B."/>
            <person name="Chen Z."/>
            <person name="Dunbar C."/>
            <person name="Freedman E."/>
            <person name="Gearin G."/>
            <person name="Gellesch M."/>
            <person name="Goldberg J."/>
            <person name="Griggs A."/>
            <person name="Gujja S."/>
            <person name="Heiman D."/>
            <person name="Howarth C."/>
            <person name="Larson L."/>
            <person name="Lui A."/>
            <person name="MacDonald P.J.P."/>
            <person name="Montmayeur A."/>
            <person name="Murphy C."/>
            <person name="Neiman D."/>
            <person name="Pearson M."/>
            <person name="Priest M."/>
            <person name="Roberts A."/>
            <person name="Saif S."/>
            <person name="Shea T."/>
            <person name="Shenoy N."/>
            <person name="Sisk P."/>
            <person name="Stolte C."/>
            <person name="Sykes S."/>
            <person name="Wortman J."/>
            <person name="Nusbaum C."/>
            <person name="Birren B."/>
        </authorList>
    </citation>
    <scope>NUCLEOTIDE SEQUENCE [LARGE SCALE GENOMIC DNA]</scope>
    <source>
        <strain evidence="21 22">YIT 12060</strain>
    </source>
</reference>
<keyword evidence="11" id="KW-0732">Signal</keyword>
<comment type="similarity">
    <text evidence="4">Belongs to the phospholipase A1 family.</text>
</comment>
<evidence type="ECO:0000256" key="16">
    <source>
        <dbReference type="ARBA" id="ARBA00023136"/>
    </source>
</evidence>
<dbReference type="GO" id="GO:0016042">
    <property type="term" value="P:lipid catabolic process"/>
    <property type="evidence" value="ECO:0007669"/>
    <property type="project" value="UniProtKB-KW"/>
</dbReference>
<dbReference type="EC" id="3.1.1.32" evidence="6"/>
<dbReference type="Gene3D" id="2.40.230.10">
    <property type="entry name" value="Phospholipase A1"/>
    <property type="match status" value="1"/>
</dbReference>
<evidence type="ECO:0000256" key="17">
    <source>
        <dbReference type="ARBA" id="ARBA00023237"/>
    </source>
</evidence>
<keyword evidence="8" id="KW-1134">Transmembrane beta strand</keyword>
<dbReference type="Proteomes" id="UP000006008">
    <property type="component" value="Unassembled WGS sequence"/>
</dbReference>
<dbReference type="HOGENOM" id="CLU_045813_3_1_10"/>
<keyword evidence="14" id="KW-0442">Lipid degradation</keyword>
<dbReference type="STRING" id="742725.HMPREF9450_00548"/>
<dbReference type="SUPFAM" id="SSF56931">
    <property type="entry name" value="Outer membrane phospholipase A (OMPLA)"/>
    <property type="match status" value="1"/>
</dbReference>
<keyword evidence="15" id="KW-0443">Lipid metabolism</keyword>
<dbReference type="Pfam" id="PF02253">
    <property type="entry name" value="PLA1"/>
    <property type="match status" value="1"/>
</dbReference>
<evidence type="ECO:0000256" key="13">
    <source>
        <dbReference type="ARBA" id="ARBA00022837"/>
    </source>
</evidence>
<dbReference type="EC" id="3.1.1.4" evidence="7"/>
<feature type="binding site" description="in dimeric form" evidence="20">
    <location>
        <position position="115"/>
    </location>
    <ligand>
        <name>Ca(2+)</name>
        <dbReference type="ChEBI" id="CHEBI:29108"/>
        <label>1</label>
    </ligand>
</feature>
<evidence type="ECO:0000256" key="7">
    <source>
        <dbReference type="ARBA" id="ARBA00013278"/>
    </source>
</evidence>
<feature type="binding site" description="in dimeric form" evidence="20">
    <location>
        <position position="154"/>
    </location>
    <ligand>
        <name>Ca(2+)</name>
        <dbReference type="ChEBI" id="CHEBI:29108"/>
        <label>1</label>
    </ligand>
</feature>
<evidence type="ECO:0000256" key="5">
    <source>
        <dbReference type="ARBA" id="ARBA00011702"/>
    </source>
</evidence>
<dbReference type="InterPro" id="IPR003187">
    <property type="entry name" value="PLipase_A1"/>
</dbReference>
<evidence type="ECO:0000256" key="2">
    <source>
        <dbReference type="ARBA" id="ARBA00001604"/>
    </source>
</evidence>
<evidence type="ECO:0000256" key="15">
    <source>
        <dbReference type="ARBA" id="ARBA00023098"/>
    </source>
</evidence>
<dbReference type="GO" id="GO:0004623">
    <property type="term" value="F:phospholipase A2 activity"/>
    <property type="evidence" value="ECO:0007669"/>
    <property type="project" value="UniProtKB-EC"/>
</dbReference>
<dbReference type="GO" id="GO:0046872">
    <property type="term" value="F:metal ion binding"/>
    <property type="evidence" value="ECO:0007669"/>
    <property type="project" value="UniProtKB-KW"/>
</dbReference>
<organism evidence="21 22">
    <name type="scientific">Alistipes indistinctus YIT 12060</name>
    <dbReference type="NCBI Taxonomy" id="742725"/>
    <lineage>
        <taxon>Bacteria</taxon>
        <taxon>Pseudomonadati</taxon>
        <taxon>Bacteroidota</taxon>
        <taxon>Bacteroidia</taxon>
        <taxon>Bacteroidales</taxon>
        <taxon>Rikenellaceae</taxon>
        <taxon>Alistipes</taxon>
    </lineage>
</organism>
<keyword evidence="22" id="KW-1185">Reference proteome</keyword>
<dbReference type="InterPro" id="IPR036541">
    <property type="entry name" value="PLipase_A1_sf"/>
</dbReference>
<evidence type="ECO:0000256" key="11">
    <source>
        <dbReference type="ARBA" id="ARBA00022729"/>
    </source>
</evidence>
<sequence length="286" mass="33373">MLRIFLLFLLVAHATILPGKAIGQERQTRHARLAQLLDSDSVRREIDREPPFGIYKDNYFVTGSSFSHGGPNKYNSDAKFQISLRYRLIQGVLPYNTYLFLTYTQKSFWEIYRKSKPFSDNNYNPTLGLGNLLRKNGKAVGLVMLQYEHESNGRDSIWSRSWNRISLLGQIFFSRNWSMEVKLWAPFSLDDPNRDIVYYNGYGLVAANYKSDNERLWLSACITKRGGWNLNANTELEVAWRAIRKCNLYLTLQYYNGYGEGLLAYNQFHNYLRIGFVIKPRHVSIF</sequence>
<dbReference type="PANTHER" id="PTHR40457">
    <property type="entry name" value="PHOSPHOLIPASE A1"/>
    <property type="match status" value="1"/>
</dbReference>
<dbReference type="EMBL" id="ADLD01000005">
    <property type="protein sequence ID" value="EHB92999.1"/>
    <property type="molecule type" value="Genomic_DNA"/>
</dbReference>
<dbReference type="OrthoDB" id="188433at2"/>
<keyword evidence="12" id="KW-0378">Hydrolase</keyword>
<dbReference type="AlphaFoldDB" id="G5H6I8"/>
<comment type="catalytic activity">
    <reaction evidence="2">
        <text>a 1,2-diacyl-sn-glycero-3-phosphocholine + H2O = a 1-acyl-sn-glycero-3-phosphocholine + a fatty acid + H(+)</text>
        <dbReference type="Rhea" id="RHEA:15801"/>
        <dbReference type="ChEBI" id="CHEBI:15377"/>
        <dbReference type="ChEBI" id="CHEBI:15378"/>
        <dbReference type="ChEBI" id="CHEBI:28868"/>
        <dbReference type="ChEBI" id="CHEBI:57643"/>
        <dbReference type="ChEBI" id="CHEBI:58168"/>
        <dbReference type="EC" id="3.1.1.4"/>
    </reaction>
</comment>
<evidence type="ECO:0000313" key="21">
    <source>
        <dbReference type="EMBL" id="EHB92999.1"/>
    </source>
</evidence>
<dbReference type="GO" id="GO:0009279">
    <property type="term" value="C:cell outer membrane"/>
    <property type="evidence" value="ECO:0007669"/>
    <property type="project" value="UniProtKB-SubCell"/>
</dbReference>
<evidence type="ECO:0000256" key="1">
    <source>
        <dbReference type="ARBA" id="ARBA00000111"/>
    </source>
</evidence>
<keyword evidence="9" id="KW-0812">Transmembrane</keyword>
<comment type="cofactor">
    <cofactor evidence="20">
        <name>Ca(2+)</name>
        <dbReference type="ChEBI" id="CHEBI:29108"/>
    </cofactor>
    <text evidence="20">Binds 1 Ca(2+) ion per monomer.</text>
</comment>
<comment type="subcellular location">
    <subcellularLocation>
        <location evidence="3">Cell outer membrane</location>
        <topology evidence="3">Multi-pass membrane protein</topology>
    </subcellularLocation>
</comment>
<evidence type="ECO:0000256" key="19">
    <source>
        <dbReference type="PIRSR" id="PIRSR603187-1"/>
    </source>
</evidence>
<evidence type="ECO:0000256" key="9">
    <source>
        <dbReference type="ARBA" id="ARBA00022692"/>
    </source>
</evidence>
<evidence type="ECO:0000256" key="3">
    <source>
        <dbReference type="ARBA" id="ARBA00004571"/>
    </source>
</evidence>
<feature type="binding site" description="in dimeric form" evidence="20">
    <location>
        <position position="159"/>
    </location>
    <ligand>
        <name>Ca(2+)</name>
        <dbReference type="ChEBI" id="CHEBI:29108"/>
        <label>1</label>
    </ligand>
</feature>
<comment type="catalytic activity">
    <reaction evidence="1">
        <text>a 1,2-diacyl-sn-glycero-3-phosphocholine + H2O = a 2-acyl-sn-glycero-3-phosphocholine + a fatty acid + H(+)</text>
        <dbReference type="Rhea" id="RHEA:18689"/>
        <dbReference type="ChEBI" id="CHEBI:15377"/>
        <dbReference type="ChEBI" id="CHEBI:15378"/>
        <dbReference type="ChEBI" id="CHEBI:28868"/>
        <dbReference type="ChEBI" id="CHEBI:57643"/>
        <dbReference type="ChEBI" id="CHEBI:57875"/>
        <dbReference type="EC" id="3.1.1.32"/>
    </reaction>
</comment>
<keyword evidence="16" id="KW-0472">Membrane</keyword>
<dbReference type="eggNOG" id="COG2829">
    <property type="taxonomic scope" value="Bacteria"/>
</dbReference>
<evidence type="ECO:0000256" key="20">
    <source>
        <dbReference type="PIRSR" id="PIRSR603187-2"/>
    </source>
</evidence>
<evidence type="ECO:0000313" key="22">
    <source>
        <dbReference type="Proteomes" id="UP000006008"/>
    </source>
</evidence>
<dbReference type="PATRIC" id="fig|742725.3.peg.598"/>
<evidence type="ECO:0000256" key="10">
    <source>
        <dbReference type="ARBA" id="ARBA00022723"/>
    </source>
</evidence>
<comment type="subunit">
    <text evidence="5">Homodimer; dimerization is reversible, and the dimeric form is the active one.</text>
</comment>
<evidence type="ECO:0000256" key="18">
    <source>
        <dbReference type="ARBA" id="ARBA00032375"/>
    </source>
</evidence>
<evidence type="ECO:0000256" key="12">
    <source>
        <dbReference type="ARBA" id="ARBA00022801"/>
    </source>
</evidence>
<keyword evidence="10 20" id="KW-0479">Metal-binding</keyword>